<keyword evidence="5" id="KW-0998">Cell outer membrane</keyword>
<comment type="similarity">
    <text evidence="2">Belongs to the MipA/OmpV family.</text>
</comment>
<dbReference type="PANTHER" id="PTHR38776">
    <property type="entry name" value="MLTA-INTERACTING PROTEIN-RELATED"/>
    <property type="match status" value="1"/>
</dbReference>
<organism evidence="7">
    <name type="scientific">Leucothrix mucor</name>
    <dbReference type="NCBI Taxonomy" id="45248"/>
    <lineage>
        <taxon>Bacteria</taxon>
        <taxon>Pseudomonadati</taxon>
        <taxon>Pseudomonadota</taxon>
        <taxon>Gammaproteobacteria</taxon>
        <taxon>Thiotrichales</taxon>
        <taxon>Thiotrichaceae</taxon>
        <taxon>Leucothrix</taxon>
    </lineage>
</organism>
<feature type="chain" id="PRO_5030976214" evidence="6">
    <location>
        <begin position="28"/>
        <end position="234"/>
    </location>
</feature>
<dbReference type="PANTHER" id="PTHR38776:SF1">
    <property type="entry name" value="MLTA-INTERACTING PROTEIN-RELATED"/>
    <property type="match status" value="1"/>
</dbReference>
<evidence type="ECO:0000256" key="5">
    <source>
        <dbReference type="ARBA" id="ARBA00023237"/>
    </source>
</evidence>
<name>A0A7V2WU51_LEUMU</name>
<comment type="subcellular location">
    <subcellularLocation>
        <location evidence="1">Cell outer membrane</location>
    </subcellularLocation>
</comment>
<keyword evidence="3 6" id="KW-0732">Signal</keyword>
<dbReference type="EMBL" id="DRMS01000116">
    <property type="protein sequence ID" value="HFC91731.1"/>
    <property type="molecule type" value="Genomic_DNA"/>
</dbReference>
<dbReference type="Proteomes" id="UP000885750">
    <property type="component" value="Unassembled WGS sequence"/>
</dbReference>
<keyword evidence="4" id="KW-0472">Membrane</keyword>
<evidence type="ECO:0000256" key="3">
    <source>
        <dbReference type="ARBA" id="ARBA00022729"/>
    </source>
</evidence>
<accession>A0A7V2WU51</accession>
<gene>
    <name evidence="7" type="ORF">ENJ51_02840</name>
</gene>
<evidence type="ECO:0000256" key="6">
    <source>
        <dbReference type="SAM" id="SignalP"/>
    </source>
</evidence>
<reference evidence="7" key="1">
    <citation type="journal article" date="2020" name="mSystems">
        <title>Genome- and Community-Level Interaction Insights into Carbon Utilization and Element Cycling Functions of Hydrothermarchaeota in Hydrothermal Sediment.</title>
        <authorList>
            <person name="Zhou Z."/>
            <person name="Liu Y."/>
            <person name="Xu W."/>
            <person name="Pan J."/>
            <person name="Luo Z.H."/>
            <person name="Li M."/>
        </authorList>
    </citation>
    <scope>NUCLEOTIDE SEQUENCE [LARGE SCALE GENOMIC DNA]</scope>
    <source>
        <strain evidence="7">HyVt-493</strain>
    </source>
</reference>
<evidence type="ECO:0000256" key="1">
    <source>
        <dbReference type="ARBA" id="ARBA00004442"/>
    </source>
</evidence>
<dbReference type="AlphaFoldDB" id="A0A7V2WU51"/>
<feature type="signal peptide" evidence="6">
    <location>
        <begin position="1"/>
        <end position="27"/>
    </location>
</feature>
<dbReference type="InterPro" id="IPR010583">
    <property type="entry name" value="MipA"/>
</dbReference>
<sequence>MKTHLNHPCSLLLTALSLSILSSTSYADWGVGLRLDNEDMRYKDNNDIKIGALFNIQYQGAKFNIDDNVMSYNFTHSNTLAAEVIVASKNRGFTAKDNKLFKGMANRDVSVDLGGRIIAETNFGAAVLDVTKDVANSKGYEASFKLGGISPHAPHWTGERKINVAAMGGVRYQSNKVADYYYGVKKNEATAKRSAYKAKSAITPFVGVEAQANLTQHISLRGSLGVEKTAKSIR</sequence>
<protein>
    <submittedName>
        <fullName evidence="7">MipA/OmpV family protein</fullName>
    </submittedName>
</protein>
<feature type="non-terminal residue" evidence="7">
    <location>
        <position position="234"/>
    </location>
</feature>
<comment type="caution">
    <text evidence="7">The sequence shown here is derived from an EMBL/GenBank/DDBJ whole genome shotgun (WGS) entry which is preliminary data.</text>
</comment>
<dbReference type="GO" id="GO:0009279">
    <property type="term" value="C:cell outer membrane"/>
    <property type="evidence" value="ECO:0007669"/>
    <property type="project" value="UniProtKB-SubCell"/>
</dbReference>
<evidence type="ECO:0000313" key="7">
    <source>
        <dbReference type="EMBL" id="HFC91731.1"/>
    </source>
</evidence>
<evidence type="ECO:0000256" key="4">
    <source>
        <dbReference type="ARBA" id="ARBA00023136"/>
    </source>
</evidence>
<evidence type="ECO:0000256" key="2">
    <source>
        <dbReference type="ARBA" id="ARBA00005722"/>
    </source>
</evidence>
<dbReference type="Pfam" id="PF06629">
    <property type="entry name" value="MipA"/>
    <property type="match status" value="1"/>
</dbReference>
<proteinExistence type="inferred from homology"/>